<dbReference type="EMBL" id="JAAALK010000086">
    <property type="protein sequence ID" value="KAG8082969.1"/>
    <property type="molecule type" value="Genomic_DNA"/>
</dbReference>
<dbReference type="AlphaFoldDB" id="A0A8J5W6X8"/>
<dbReference type="Proteomes" id="UP000729402">
    <property type="component" value="Unassembled WGS sequence"/>
</dbReference>
<accession>A0A8J5W6X8</accession>
<evidence type="ECO:0000313" key="2">
    <source>
        <dbReference type="Proteomes" id="UP000729402"/>
    </source>
</evidence>
<keyword evidence="2" id="KW-1185">Reference proteome</keyword>
<gene>
    <name evidence="1" type="ORF">GUJ93_ZPchr0014g46853</name>
</gene>
<protein>
    <submittedName>
        <fullName evidence="1">Uncharacterized protein</fullName>
    </submittedName>
</protein>
<name>A0A8J5W6X8_ZIZPA</name>
<sequence>MSVANWQIFREERNSWPSNFTLRLGARAIASALDFRLLLPAAVAENDLRMAGEERAYEAAEWRTRRTTAARCMSNESEARNIIPTTKYFSSLQTTLRKIPELAVSSGVKSNICFTCVHWMWLLFMILITS</sequence>
<proteinExistence type="predicted"/>
<comment type="caution">
    <text evidence="1">The sequence shown here is derived from an EMBL/GenBank/DDBJ whole genome shotgun (WGS) entry which is preliminary data.</text>
</comment>
<reference evidence="1" key="1">
    <citation type="journal article" date="2021" name="bioRxiv">
        <title>Whole Genome Assembly and Annotation of Northern Wild Rice, Zizania palustris L., Supports a Whole Genome Duplication in the Zizania Genus.</title>
        <authorList>
            <person name="Haas M."/>
            <person name="Kono T."/>
            <person name="Macchietto M."/>
            <person name="Millas R."/>
            <person name="McGilp L."/>
            <person name="Shao M."/>
            <person name="Duquette J."/>
            <person name="Hirsch C.N."/>
            <person name="Kimball J."/>
        </authorList>
    </citation>
    <scope>NUCLEOTIDE SEQUENCE</scope>
    <source>
        <tissue evidence="1">Fresh leaf tissue</tissue>
    </source>
</reference>
<reference evidence="1" key="2">
    <citation type="submission" date="2021-02" db="EMBL/GenBank/DDBJ databases">
        <authorList>
            <person name="Kimball J.A."/>
            <person name="Haas M.W."/>
            <person name="Macchietto M."/>
            <person name="Kono T."/>
            <person name="Duquette J."/>
            <person name="Shao M."/>
        </authorList>
    </citation>
    <scope>NUCLEOTIDE SEQUENCE</scope>
    <source>
        <tissue evidence="1">Fresh leaf tissue</tissue>
    </source>
</reference>
<evidence type="ECO:0000313" key="1">
    <source>
        <dbReference type="EMBL" id="KAG8082969.1"/>
    </source>
</evidence>
<organism evidence="1 2">
    <name type="scientific">Zizania palustris</name>
    <name type="common">Northern wild rice</name>
    <dbReference type="NCBI Taxonomy" id="103762"/>
    <lineage>
        <taxon>Eukaryota</taxon>
        <taxon>Viridiplantae</taxon>
        <taxon>Streptophyta</taxon>
        <taxon>Embryophyta</taxon>
        <taxon>Tracheophyta</taxon>
        <taxon>Spermatophyta</taxon>
        <taxon>Magnoliopsida</taxon>
        <taxon>Liliopsida</taxon>
        <taxon>Poales</taxon>
        <taxon>Poaceae</taxon>
        <taxon>BOP clade</taxon>
        <taxon>Oryzoideae</taxon>
        <taxon>Oryzeae</taxon>
        <taxon>Zizaniinae</taxon>
        <taxon>Zizania</taxon>
    </lineage>
</organism>